<dbReference type="RefSeq" id="WP_200521562.1">
    <property type="nucleotide sequence ID" value="NZ_JAEHNZ010000001.1"/>
</dbReference>
<sequence>MLPIHAHIAEQMDSRLLLLRRQPQTILLHGADRDASRRLLAQRHPQAAFSEYDHRPQWLAQAAQARRAQSGWLGKLAGKGQIPQTQLSPTFRLPENSAEMLWSNLMLHHANNIGDTLANWSQALHDNGLLFFSHLGDQSLPEIRHLLRQHNIPYSAPTLVDMHDLGDALLEHQFYDPIVDTISLTLTYQSPAALLQDIAELGIWQALRPSDEAAAQNLVQQAWQQGSLKTLTLEIIQGHALRKTLLPENTHLVQFLPRKQ</sequence>
<evidence type="ECO:0000256" key="1">
    <source>
        <dbReference type="ARBA" id="ARBA00022603"/>
    </source>
</evidence>
<keyword evidence="4" id="KW-1185">Reference proteome</keyword>
<evidence type="ECO:0000313" key="4">
    <source>
        <dbReference type="Proteomes" id="UP000614058"/>
    </source>
</evidence>
<dbReference type="GO" id="GO:0008168">
    <property type="term" value="F:methyltransferase activity"/>
    <property type="evidence" value="ECO:0007669"/>
    <property type="project" value="UniProtKB-KW"/>
</dbReference>
<dbReference type="InterPro" id="IPR050602">
    <property type="entry name" value="Malonyl-ACP_OMT"/>
</dbReference>
<dbReference type="Gene3D" id="3.40.50.150">
    <property type="entry name" value="Vaccinia Virus protein VP39"/>
    <property type="match status" value="1"/>
</dbReference>
<keyword evidence="1 3" id="KW-0489">Methyltransferase</keyword>
<comment type="caution">
    <text evidence="3">The sequence shown here is derived from an EMBL/GenBank/DDBJ whole genome shotgun (WGS) entry which is preliminary data.</text>
</comment>
<accession>A0ABS1BRD3</accession>
<dbReference type="PANTHER" id="PTHR13090">
    <property type="entry name" value="ARGININE-HYDROXYLASE NDUFAF5, MITOCHONDRIAL"/>
    <property type="match status" value="1"/>
</dbReference>
<evidence type="ECO:0000256" key="2">
    <source>
        <dbReference type="ARBA" id="ARBA00022679"/>
    </source>
</evidence>
<reference evidence="3 4" key="1">
    <citation type="journal article" date="2021" name="Pathogens">
        <title>Isolation and Characterization of Kingella bonacorsii sp. nov., A Novel Kingella Species Detected in a Stable Periodontitis Subject.</title>
        <authorList>
            <person name="Antezack A."/>
            <person name="Boxberger M."/>
            <person name="Rolland C."/>
            <person name="Monnet-Corti V."/>
            <person name="La Scola B."/>
        </authorList>
    </citation>
    <scope>NUCLEOTIDE SEQUENCE [LARGE SCALE GENOMIC DNA]</scope>
    <source>
        <strain evidence="3 4">Marseille-Q4569</strain>
    </source>
</reference>
<dbReference type="GO" id="GO:0032259">
    <property type="term" value="P:methylation"/>
    <property type="evidence" value="ECO:0007669"/>
    <property type="project" value="UniProtKB-KW"/>
</dbReference>
<name>A0ABS1BRD3_9NEIS</name>
<evidence type="ECO:0000313" key="3">
    <source>
        <dbReference type="EMBL" id="MBK0395487.1"/>
    </source>
</evidence>
<proteinExistence type="predicted"/>
<dbReference type="InterPro" id="IPR029063">
    <property type="entry name" value="SAM-dependent_MTases_sf"/>
</dbReference>
<dbReference type="EMBL" id="JAEHNZ010000001">
    <property type="protein sequence ID" value="MBK0395487.1"/>
    <property type="molecule type" value="Genomic_DNA"/>
</dbReference>
<keyword evidence="2" id="KW-0808">Transferase</keyword>
<gene>
    <name evidence="3" type="ORF">JDW22_02505</name>
</gene>
<dbReference type="PANTHER" id="PTHR13090:SF1">
    <property type="entry name" value="ARGININE-HYDROXYLASE NDUFAF5, MITOCHONDRIAL"/>
    <property type="match status" value="1"/>
</dbReference>
<protein>
    <submittedName>
        <fullName evidence="3">Methyltransferase</fullName>
    </submittedName>
</protein>
<organism evidence="3 4">
    <name type="scientific">Kingella bonacorsii</name>
    <dbReference type="NCBI Taxonomy" id="2796361"/>
    <lineage>
        <taxon>Bacteria</taxon>
        <taxon>Pseudomonadati</taxon>
        <taxon>Pseudomonadota</taxon>
        <taxon>Betaproteobacteria</taxon>
        <taxon>Neisseriales</taxon>
        <taxon>Neisseriaceae</taxon>
        <taxon>Kingella</taxon>
    </lineage>
</organism>
<dbReference type="SUPFAM" id="SSF53335">
    <property type="entry name" value="S-adenosyl-L-methionine-dependent methyltransferases"/>
    <property type="match status" value="1"/>
</dbReference>
<dbReference type="Proteomes" id="UP000614058">
    <property type="component" value="Unassembled WGS sequence"/>
</dbReference>